<gene>
    <name evidence="1" type="ORF">CCAM_LOCUS19826</name>
</gene>
<proteinExistence type="predicted"/>
<reference evidence="1 2" key="1">
    <citation type="submission" date="2018-04" db="EMBL/GenBank/DDBJ databases">
        <authorList>
            <person name="Vogel A."/>
        </authorList>
    </citation>
    <scope>NUCLEOTIDE SEQUENCE [LARGE SCALE GENOMIC DNA]</scope>
</reference>
<dbReference type="Proteomes" id="UP000595140">
    <property type="component" value="Unassembled WGS sequence"/>
</dbReference>
<dbReference type="Gene3D" id="3.40.50.970">
    <property type="match status" value="1"/>
</dbReference>
<name>A0A484LNJ8_9ASTE</name>
<dbReference type="OrthoDB" id="8119704at2759"/>
<evidence type="ECO:0000313" key="2">
    <source>
        <dbReference type="Proteomes" id="UP000595140"/>
    </source>
</evidence>
<dbReference type="PANTHER" id="PTHR42916:SF1">
    <property type="entry name" value="PROTEIN PHYLLO, CHLOROPLASTIC"/>
    <property type="match status" value="1"/>
</dbReference>
<evidence type="ECO:0000313" key="1">
    <source>
        <dbReference type="EMBL" id="VFQ78050.1"/>
    </source>
</evidence>
<protein>
    <submittedName>
        <fullName evidence="1">Uncharacterized protein</fullName>
    </submittedName>
</protein>
<keyword evidence="2" id="KW-1185">Reference proteome</keyword>
<dbReference type="PANTHER" id="PTHR42916">
    <property type="entry name" value="2-SUCCINYL-5-ENOLPYRUVYL-6-HYDROXY-3-CYCLOHEXENE-1-CARBOXYLATE SYNTHASE"/>
    <property type="match status" value="1"/>
</dbReference>
<dbReference type="AlphaFoldDB" id="A0A484LNJ8"/>
<dbReference type="EMBL" id="OOIL02001777">
    <property type="protein sequence ID" value="VFQ78050.1"/>
    <property type="molecule type" value="Genomic_DNA"/>
</dbReference>
<accession>A0A484LNJ8</accession>
<sequence length="80" mass="8786">MPIRDADMYGWNAPEKYHKLAMKLSSESCNYIQVGSNRGASGIDGLLSTAIGFAVGCNKRLSFSHSKDPHLDTLQLLKET</sequence>
<organism evidence="1 2">
    <name type="scientific">Cuscuta campestris</name>
    <dbReference type="NCBI Taxonomy" id="132261"/>
    <lineage>
        <taxon>Eukaryota</taxon>
        <taxon>Viridiplantae</taxon>
        <taxon>Streptophyta</taxon>
        <taxon>Embryophyta</taxon>
        <taxon>Tracheophyta</taxon>
        <taxon>Spermatophyta</taxon>
        <taxon>Magnoliopsida</taxon>
        <taxon>eudicotyledons</taxon>
        <taxon>Gunneridae</taxon>
        <taxon>Pentapetalae</taxon>
        <taxon>asterids</taxon>
        <taxon>lamiids</taxon>
        <taxon>Solanales</taxon>
        <taxon>Convolvulaceae</taxon>
        <taxon>Cuscuteae</taxon>
        <taxon>Cuscuta</taxon>
        <taxon>Cuscuta subgen. Grammica</taxon>
        <taxon>Cuscuta sect. Cleistogrammica</taxon>
    </lineage>
</organism>